<dbReference type="InterPro" id="IPR005467">
    <property type="entry name" value="His_kinase_dom"/>
</dbReference>
<evidence type="ECO:0000256" key="5">
    <source>
        <dbReference type="ARBA" id="ARBA00022553"/>
    </source>
</evidence>
<dbReference type="EMBL" id="JAJJMO010000001">
    <property type="protein sequence ID" value="MCC9072671.1"/>
    <property type="molecule type" value="Genomic_DNA"/>
</dbReference>
<feature type="domain" description="Histidine kinase" evidence="12">
    <location>
        <begin position="245"/>
        <end position="446"/>
    </location>
</feature>
<dbReference type="SMART" id="SM00388">
    <property type="entry name" value="HisKA"/>
    <property type="match status" value="1"/>
</dbReference>
<keyword evidence="6" id="KW-0808">Transferase</keyword>
<dbReference type="InterPro" id="IPR004358">
    <property type="entry name" value="Sig_transdc_His_kin-like_C"/>
</dbReference>
<protein>
    <recommendedName>
        <fullName evidence="3">histidine kinase</fullName>
        <ecNumber evidence="3">2.7.13.3</ecNumber>
    </recommendedName>
</protein>
<feature type="transmembrane region" description="Helical" evidence="11">
    <location>
        <begin position="6"/>
        <end position="28"/>
    </location>
</feature>
<dbReference type="EC" id="2.7.13.3" evidence="3"/>
<dbReference type="Pfam" id="PF00512">
    <property type="entry name" value="HisKA"/>
    <property type="match status" value="1"/>
</dbReference>
<evidence type="ECO:0000256" key="1">
    <source>
        <dbReference type="ARBA" id="ARBA00000085"/>
    </source>
</evidence>
<sequence length="446" mass="51709">MKNNNSLYVGAFTLLFSLLIGIHAYYFYNSYKLKEKVILNTVHAQLSNLEDEVPYFFENDTLDDEIALLFSDFKNKKIDFATVTRYFQNKNQKLSPLITKYIDSLFQKQGYQIAIRKEVRDLISLPSKDTLINTPLVLYQTTTPISKSRTITEGKWTTISSNSKADLLDYKNHKRDKKPEYHFQINKLTHYDIIDLPLIVLKELIPLMVSSVLILILALVLYYLTYKNLVKHRQESMILHDIVDNISHEFKTPIATLKIAAKTLYKEDSLEVLPLIDRQIDRLEKLLKPIHIDEELDTALDLLEENDITSLLNDFVFSNSKIIFKQQIDITIPMPLYKIEAQTIIENLINNSIKYGANEIDIQINSRLNELEIIVSDDGIGMANNEFKHVFKKFYRIQKNNVQNTKGLGLGLYLVHKIVMKYHGTIQLKSKLNVGTTVKIKIPYEN</sequence>
<dbReference type="PROSITE" id="PS50109">
    <property type="entry name" value="HIS_KIN"/>
    <property type="match status" value="1"/>
</dbReference>
<dbReference type="InterPro" id="IPR003594">
    <property type="entry name" value="HATPase_dom"/>
</dbReference>
<dbReference type="SMART" id="SM00387">
    <property type="entry name" value="HATPase_c"/>
    <property type="match status" value="1"/>
</dbReference>
<dbReference type="SUPFAM" id="SSF47384">
    <property type="entry name" value="Homodimeric domain of signal transducing histidine kinase"/>
    <property type="match status" value="1"/>
</dbReference>
<evidence type="ECO:0000313" key="13">
    <source>
        <dbReference type="EMBL" id="MCC9072671.1"/>
    </source>
</evidence>
<dbReference type="Proteomes" id="UP001430919">
    <property type="component" value="Unassembled WGS sequence"/>
</dbReference>
<keyword evidence="7 11" id="KW-0812">Transmembrane</keyword>
<dbReference type="InterPro" id="IPR050351">
    <property type="entry name" value="BphY/WalK/GraS-like"/>
</dbReference>
<accession>A0ABS8MWX4</accession>
<dbReference type="PANTHER" id="PTHR45453:SF2">
    <property type="entry name" value="HISTIDINE KINASE"/>
    <property type="match status" value="1"/>
</dbReference>
<dbReference type="PANTHER" id="PTHR45453">
    <property type="entry name" value="PHOSPHATE REGULON SENSOR PROTEIN PHOR"/>
    <property type="match status" value="1"/>
</dbReference>
<evidence type="ECO:0000259" key="12">
    <source>
        <dbReference type="PROSITE" id="PS50109"/>
    </source>
</evidence>
<dbReference type="InterPro" id="IPR003661">
    <property type="entry name" value="HisK_dim/P_dom"/>
</dbReference>
<dbReference type="PRINTS" id="PR00344">
    <property type="entry name" value="BCTRLSENSOR"/>
</dbReference>
<keyword evidence="9 11" id="KW-1133">Transmembrane helix</keyword>
<evidence type="ECO:0000256" key="4">
    <source>
        <dbReference type="ARBA" id="ARBA00022475"/>
    </source>
</evidence>
<dbReference type="InterPro" id="IPR036890">
    <property type="entry name" value="HATPase_C_sf"/>
</dbReference>
<reference evidence="13" key="1">
    <citation type="submission" date="2021-11" db="EMBL/GenBank/DDBJ databases">
        <title>Description of novel Flavobacterium species.</title>
        <authorList>
            <person name="Saticioglu I.B."/>
            <person name="Ay H."/>
            <person name="Altun S."/>
            <person name="Duman M."/>
        </authorList>
    </citation>
    <scope>NUCLEOTIDE SEQUENCE</scope>
    <source>
        <strain evidence="13">F-65</strain>
    </source>
</reference>
<keyword evidence="4" id="KW-1003">Cell membrane</keyword>
<comment type="catalytic activity">
    <reaction evidence="1">
        <text>ATP + protein L-histidine = ADP + protein N-phospho-L-histidine.</text>
        <dbReference type="EC" id="2.7.13.3"/>
    </reaction>
</comment>
<keyword evidence="10 11" id="KW-0472">Membrane</keyword>
<organism evidence="13 14">
    <name type="scientific">Flavobacterium pisciphilum</name>
    <dbReference type="NCBI Taxonomy" id="2893755"/>
    <lineage>
        <taxon>Bacteria</taxon>
        <taxon>Pseudomonadati</taxon>
        <taxon>Bacteroidota</taxon>
        <taxon>Flavobacteriia</taxon>
        <taxon>Flavobacteriales</taxon>
        <taxon>Flavobacteriaceae</taxon>
        <taxon>Flavobacterium</taxon>
    </lineage>
</organism>
<comment type="caution">
    <text evidence="13">The sequence shown here is derived from an EMBL/GenBank/DDBJ whole genome shotgun (WGS) entry which is preliminary data.</text>
</comment>
<keyword evidence="5" id="KW-0597">Phosphoprotein</keyword>
<evidence type="ECO:0000256" key="2">
    <source>
        <dbReference type="ARBA" id="ARBA00004651"/>
    </source>
</evidence>
<evidence type="ECO:0000256" key="3">
    <source>
        <dbReference type="ARBA" id="ARBA00012438"/>
    </source>
</evidence>
<dbReference type="CDD" id="cd00082">
    <property type="entry name" value="HisKA"/>
    <property type="match status" value="1"/>
</dbReference>
<dbReference type="InterPro" id="IPR036097">
    <property type="entry name" value="HisK_dim/P_sf"/>
</dbReference>
<dbReference type="CDD" id="cd00075">
    <property type="entry name" value="HATPase"/>
    <property type="match status" value="1"/>
</dbReference>
<dbReference type="SUPFAM" id="SSF55874">
    <property type="entry name" value="ATPase domain of HSP90 chaperone/DNA topoisomerase II/histidine kinase"/>
    <property type="match status" value="1"/>
</dbReference>
<dbReference type="Gene3D" id="3.30.565.10">
    <property type="entry name" value="Histidine kinase-like ATPase, C-terminal domain"/>
    <property type="match status" value="1"/>
</dbReference>
<name>A0ABS8MWX4_9FLAO</name>
<comment type="subcellular location">
    <subcellularLocation>
        <location evidence="2">Cell membrane</location>
        <topology evidence="2">Multi-pass membrane protein</topology>
    </subcellularLocation>
</comment>
<proteinExistence type="predicted"/>
<gene>
    <name evidence="13" type="ORF">LNQ49_13875</name>
</gene>
<keyword evidence="14" id="KW-1185">Reference proteome</keyword>
<dbReference type="RefSeq" id="WP_229989566.1">
    <property type="nucleotide sequence ID" value="NZ_JAJJMO010000001.1"/>
</dbReference>
<feature type="transmembrane region" description="Helical" evidence="11">
    <location>
        <begin position="204"/>
        <end position="224"/>
    </location>
</feature>
<evidence type="ECO:0000256" key="9">
    <source>
        <dbReference type="ARBA" id="ARBA00022989"/>
    </source>
</evidence>
<evidence type="ECO:0000256" key="10">
    <source>
        <dbReference type="ARBA" id="ARBA00023136"/>
    </source>
</evidence>
<evidence type="ECO:0000313" key="14">
    <source>
        <dbReference type="Proteomes" id="UP001430919"/>
    </source>
</evidence>
<dbReference type="Gene3D" id="1.10.287.130">
    <property type="match status" value="1"/>
</dbReference>
<evidence type="ECO:0000256" key="7">
    <source>
        <dbReference type="ARBA" id="ARBA00022692"/>
    </source>
</evidence>
<evidence type="ECO:0000256" key="8">
    <source>
        <dbReference type="ARBA" id="ARBA00022777"/>
    </source>
</evidence>
<keyword evidence="8 13" id="KW-0418">Kinase</keyword>
<dbReference type="GO" id="GO:0016301">
    <property type="term" value="F:kinase activity"/>
    <property type="evidence" value="ECO:0007669"/>
    <property type="project" value="UniProtKB-KW"/>
</dbReference>
<evidence type="ECO:0000256" key="11">
    <source>
        <dbReference type="SAM" id="Phobius"/>
    </source>
</evidence>
<evidence type="ECO:0000256" key="6">
    <source>
        <dbReference type="ARBA" id="ARBA00022679"/>
    </source>
</evidence>
<dbReference type="Pfam" id="PF02518">
    <property type="entry name" value="HATPase_c"/>
    <property type="match status" value="1"/>
</dbReference>